<reference evidence="1" key="2">
    <citation type="journal article" date="2021" name="PeerJ">
        <title>Extensive microbial diversity within the chicken gut microbiome revealed by metagenomics and culture.</title>
        <authorList>
            <person name="Gilroy R."/>
            <person name="Ravi A."/>
            <person name="Getino M."/>
            <person name="Pursley I."/>
            <person name="Horton D.L."/>
            <person name="Alikhan N.F."/>
            <person name="Baker D."/>
            <person name="Gharbi K."/>
            <person name="Hall N."/>
            <person name="Watson M."/>
            <person name="Adriaenssens E.M."/>
            <person name="Foster-Nyarko E."/>
            <person name="Jarju S."/>
            <person name="Secka A."/>
            <person name="Antonio M."/>
            <person name="Oren A."/>
            <person name="Chaudhuri R.R."/>
            <person name="La Ragione R."/>
            <person name="Hildebrand F."/>
            <person name="Pallen M.J."/>
        </authorList>
    </citation>
    <scope>NUCLEOTIDE SEQUENCE</scope>
    <source>
        <strain evidence="1">11300</strain>
    </source>
</reference>
<evidence type="ECO:0000313" key="1">
    <source>
        <dbReference type="EMBL" id="HIU27707.1"/>
    </source>
</evidence>
<evidence type="ECO:0000313" key="2">
    <source>
        <dbReference type="Proteomes" id="UP000824091"/>
    </source>
</evidence>
<comment type="caution">
    <text evidence="1">The sequence shown here is derived from an EMBL/GenBank/DDBJ whole genome shotgun (WGS) entry which is preliminary data.</text>
</comment>
<reference evidence="1" key="1">
    <citation type="submission" date="2020-10" db="EMBL/GenBank/DDBJ databases">
        <authorList>
            <person name="Gilroy R."/>
        </authorList>
    </citation>
    <scope>NUCLEOTIDE SEQUENCE</scope>
    <source>
        <strain evidence="1">11300</strain>
    </source>
</reference>
<name>A0A9D1I4C8_9FIRM</name>
<sequence length="242" mass="28962">MKKETAINFMIYNLIGIDPETCNEMEEIIKQAIQRAYRDAASRVLSIKDDIKDEIKREAAQELKNRVESIKSKPESTESFDSWHRETCEILYDFFNNDEKDGIYKDNDNRHFTYGIAQKWVNMTMKYLALIYEAFIDYDYPGKGLKEYVEWYKDNLYAFEAAFHIPIDGNVIEELKECYKNDEKITEILSVTWSKWNDYEKYKKVQDAFRNDLKENEMPLDKENKIWIEIAKKEKEQSKPDK</sequence>
<organism evidence="1 2">
    <name type="scientific">Candidatus Fimisoma avicola</name>
    <dbReference type="NCBI Taxonomy" id="2840826"/>
    <lineage>
        <taxon>Bacteria</taxon>
        <taxon>Bacillati</taxon>
        <taxon>Bacillota</taxon>
        <taxon>Clostridia</taxon>
        <taxon>Eubacteriales</taxon>
        <taxon>Candidatus Fimisoma</taxon>
    </lineage>
</organism>
<dbReference type="Proteomes" id="UP000824091">
    <property type="component" value="Unassembled WGS sequence"/>
</dbReference>
<proteinExistence type="predicted"/>
<protein>
    <submittedName>
        <fullName evidence="1">Uncharacterized protein</fullName>
    </submittedName>
</protein>
<accession>A0A9D1I4C8</accession>
<gene>
    <name evidence="1" type="ORF">IAD16_04960</name>
</gene>
<dbReference type="EMBL" id="DVMO01000074">
    <property type="protein sequence ID" value="HIU27707.1"/>
    <property type="molecule type" value="Genomic_DNA"/>
</dbReference>
<dbReference type="AlphaFoldDB" id="A0A9D1I4C8"/>